<keyword evidence="4" id="KW-1185">Reference proteome</keyword>
<dbReference type="OMA" id="DFIWVFL"/>
<gene>
    <name evidence="3" type="ORF">SCHCODRAFT_50672</name>
</gene>
<feature type="region of interest" description="Disordered" evidence="1">
    <location>
        <begin position="73"/>
        <end position="160"/>
    </location>
</feature>
<dbReference type="PANTHER" id="PTHR12722:SF0">
    <property type="entry name" value="PROTEIN FAM50A"/>
    <property type="match status" value="1"/>
</dbReference>
<name>D8PVN9_SCHCM</name>
<sequence length="321" mass="37510">MSSSKAEGRREDALVKQRERMRSDFERQKQNLINETEKARPSVQRFVGQNDSIEEVLKHSTVGLVHLEDFQQKKKELQEAKAREAARSSELKDETKKSKKRKKATKSTLSFAMDDEEEGEGADAQVKDGSEEPAPKKGKFRKNPNVDTSFLPDRDREEEERRERERLRREWLEKQVQLKQEDIEITYSYWDGSGHRKSVVCKKGDSISTFLEKCRQQFPELRAVSVDNLMYVKEDLIIPHHHTFYDFIVNKARGKSGPLFNFDVHDDVRLLADATKEKDESHAGKVVERSWYQRNKHIFPASRWEVFDPEKSYGKYTISGV</sequence>
<dbReference type="Proteomes" id="UP000007431">
    <property type="component" value="Unassembled WGS sequence"/>
</dbReference>
<dbReference type="eggNOG" id="KOG2894">
    <property type="taxonomic scope" value="Eukaryota"/>
</dbReference>
<evidence type="ECO:0000313" key="3">
    <source>
        <dbReference type="EMBL" id="EFJ00892.1"/>
    </source>
</evidence>
<dbReference type="HOGENOM" id="CLU_037985_1_0_1"/>
<dbReference type="FunCoup" id="D8PVN9">
    <property type="interactions" value="319"/>
</dbReference>
<dbReference type="STRING" id="578458.D8PVN9"/>
<protein>
    <recommendedName>
        <fullName evidence="2">FAM50A/XAP5 C-terminal domain-containing protein</fullName>
    </recommendedName>
</protein>
<proteinExistence type="predicted"/>
<reference evidence="3 4" key="1">
    <citation type="journal article" date="2010" name="Nat. Biotechnol.">
        <title>Genome sequence of the model mushroom Schizophyllum commune.</title>
        <authorList>
            <person name="Ohm R.A."/>
            <person name="de Jong J.F."/>
            <person name="Lugones L.G."/>
            <person name="Aerts A."/>
            <person name="Kothe E."/>
            <person name="Stajich J.E."/>
            <person name="de Vries R.P."/>
            <person name="Record E."/>
            <person name="Levasseur A."/>
            <person name="Baker S.E."/>
            <person name="Bartholomew K.A."/>
            <person name="Coutinho P.M."/>
            <person name="Erdmann S."/>
            <person name="Fowler T.J."/>
            <person name="Gathman A.C."/>
            <person name="Lombard V."/>
            <person name="Henrissat B."/>
            <person name="Knabe N."/>
            <person name="Kuees U."/>
            <person name="Lilly W.W."/>
            <person name="Lindquist E."/>
            <person name="Lucas S."/>
            <person name="Magnuson J.K."/>
            <person name="Piumi F."/>
            <person name="Raudaskoski M."/>
            <person name="Salamov A."/>
            <person name="Schmutz J."/>
            <person name="Schwarze F.W.M.R."/>
            <person name="vanKuyk P.A."/>
            <person name="Horton J.S."/>
            <person name="Grigoriev I.V."/>
            <person name="Woesten H.A.B."/>
        </authorList>
    </citation>
    <scope>NUCLEOTIDE SEQUENCE [LARGE SCALE GENOMIC DNA]</scope>
    <source>
        <strain evidence="4">H4-8 / FGSC 9210</strain>
    </source>
</reference>
<dbReference type="GO" id="GO:0006325">
    <property type="term" value="P:chromatin organization"/>
    <property type="evidence" value="ECO:0007669"/>
    <property type="project" value="TreeGrafter"/>
</dbReference>
<feature type="compositionally biased region" description="Basic and acidic residues" evidence="1">
    <location>
        <begin position="1"/>
        <end position="40"/>
    </location>
</feature>
<dbReference type="InParanoid" id="D8PVN9"/>
<evidence type="ECO:0000259" key="2">
    <source>
        <dbReference type="Pfam" id="PF04921"/>
    </source>
</evidence>
<dbReference type="AlphaFoldDB" id="D8PVN9"/>
<evidence type="ECO:0000313" key="4">
    <source>
        <dbReference type="Proteomes" id="UP000007431"/>
    </source>
</evidence>
<dbReference type="GO" id="GO:0005634">
    <property type="term" value="C:nucleus"/>
    <property type="evidence" value="ECO:0007669"/>
    <property type="project" value="InterPro"/>
</dbReference>
<feature type="compositionally biased region" description="Basic and acidic residues" evidence="1">
    <location>
        <begin position="125"/>
        <end position="135"/>
    </location>
</feature>
<dbReference type="InterPro" id="IPR007005">
    <property type="entry name" value="XAP5"/>
</dbReference>
<dbReference type="EMBL" id="GL377303">
    <property type="protein sequence ID" value="EFJ00892.1"/>
    <property type="molecule type" value="Genomic_DNA"/>
</dbReference>
<accession>D8PVN9</accession>
<dbReference type="Pfam" id="PF04921">
    <property type="entry name" value="XAP5"/>
    <property type="match status" value="1"/>
</dbReference>
<feature type="region of interest" description="Disordered" evidence="1">
    <location>
        <begin position="1"/>
        <end position="43"/>
    </location>
</feature>
<organism evidence="4">
    <name type="scientific">Schizophyllum commune (strain H4-8 / FGSC 9210)</name>
    <name type="common">Split gill fungus</name>
    <dbReference type="NCBI Taxonomy" id="578458"/>
    <lineage>
        <taxon>Eukaryota</taxon>
        <taxon>Fungi</taxon>
        <taxon>Dikarya</taxon>
        <taxon>Basidiomycota</taxon>
        <taxon>Agaricomycotina</taxon>
        <taxon>Agaricomycetes</taxon>
        <taxon>Agaricomycetidae</taxon>
        <taxon>Agaricales</taxon>
        <taxon>Schizophyllaceae</taxon>
        <taxon>Schizophyllum</taxon>
    </lineage>
</organism>
<evidence type="ECO:0000256" key="1">
    <source>
        <dbReference type="SAM" id="MobiDB-lite"/>
    </source>
</evidence>
<feature type="compositionally biased region" description="Basic and acidic residues" evidence="1">
    <location>
        <begin position="73"/>
        <end position="96"/>
    </location>
</feature>
<dbReference type="InterPro" id="IPR048337">
    <property type="entry name" value="FAM50A/XAP5_C"/>
</dbReference>
<feature type="domain" description="FAM50A/XAP5 C-terminal" evidence="2">
    <location>
        <begin position="181"/>
        <end position="317"/>
    </location>
</feature>
<dbReference type="VEuPathDB" id="FungiDB:SCHCODRAFT_01117963"/>
<dbReference type="PANTHER" id="PTHR12722">
    <property type="entry name" value="XAP-5 PROTEIN-RELATED"/>
    <property type="match status" value="1"/>
</dbReference>